<dbReference type="Gene3D" id="3.40.50.1820">
    <property type="entry name" value="alpha/beta hydrolase"/>
    <property type="match status" value="1"/>
</dbReference>
<reference evidence="4" key="1">
    <citation type="submission" date="2020-12" db="EMBL/GenBank/DDBJ databases">
        <title>Methylobrevis albus sp. nov., isolated from fresh water lack sediment.</title>
        <authorList>
            <person name="Zou Q."/>
        </authorList>
    </citation>
    <scope>NUCLEOTIDE SEQUENCE</scope>
    <source>
        <strain evidence="4">L22</strain>
    </source>
</reference>
<dbReference type="PANTHER" id="PTHR10655">
    <property type="entry name" value="LYSOPHOSPHOLIPASE-RELATED"/>
    <property type="match status" value="1"/>
</dbReference>
<dbReference type="GO" id="GO:0016787">
    <property type="term" value="F:hydrolase activity"/>
    <property type="evidence" value="ECO:0007669"/>
    <property type="project" value="UniProtKB-KW"/>
</dbReference>
<dbReference type="RefSeq" id="WP_197310575.1">
    <property type="nucleotide sequence ID" value="NZ_JADZLT010000043.1"/>
</dbReference>
<dbReference type="SUPFAM" id="SSF53474">
    <property type="entry name" value="alpha/beta-Hydrolases"/>
    <property type="match status" value="1"/>
</dbReference>
<evidence type="ECO:0000313" key="4">
    <source>
        <dbReference type="EMBL" id="MBH0237488.1"/>
    </source>
</evidence>
<keyword evidence="5" id="KW-1185">Reference proteome</keyword>
<feature type="domain" description="Phospholipase/carboxylesterase/thioesterase" evidence="3">
    <location>
        <begin position="26"/>
        <end position="214"/>
    </location>
</feature>
<dbReference type="InterPro" id="IPR050565">
    <property type="entry name" value="LYPA1-2/EST-like"/>
</dbReference>
<accession>A0A931MWN7</accession>
<evidence type="ECO:0000313" key="5">
    <source>
        <dbReference type="Proteomes" id="UP000631694"/>
    </source>
</evidence>
<evidence type="ECO:0000256" key="1">
    <source>
        <dbReference type="ARBA" id="ARBA00006499"/>
    </source>
</evidence>
<dbReference type="EMBL" id="JADZLT010000043">
    <property type="protein sequence ID" value="MBH0237488.1"/>
    <property type="molecule type" value="Genomic_DNA"/>
</dbReference>
<name>A0A931MWN7_9HYPH</name>
<dbReference type="Pfam" id="PF02230">
    <property type="entry name" value="Abhydrolase_2"/>
    <property type="match status" value="1"/>
</dbReference>
<dbReference type="InterPro" id="IPR003140">
    <property type="entry name" value="PLipase/COase/thioEstase"/>
</dbReference>
<dbReference type="PANTHER" id="PTHR10655:SF17">
    <property type="entry name" value="LYSOPHOSPHOLIPASE-LIKE PROTEIN 1"/>
    <property type="match status" value="1"/>
</dbReference>
<gene>
    <name evidence="4" type="ORF">I5731_06605</name>
</gene>
<keyword evidence="2 4" id="KW-0378">Hydrolase</keyword>
<protein>
    <submittedName>
        <fullName evidence="4">Dienelactone hydrolase family protein</fullName>
    </submittedName>
</protein>
<dbReference type="AlphaFoldDB" id="A0A931MWN7"/>
<dbReference type="Proteomes" id="UP000631694">
    <property type="component" value="Unassembled WGS sequence"/>
</dbReference>
<organism evidence="4 5">
    <name type="scientific">Methylobrevis albus</name>
    <dbReference type="NCBI Taxonomy" id="2793297"/>
    <lineage>
        <taxon>Bacteria</taxon>
        <taxon>Pseudomonadati</taxon>
        <taxon>Pseudomonadota</taxon>
        <taxon>Alphaproteobacteria</taxon>
        <taxon>Hyphomicrobiales</taxon>
        <taxon>Pleomorphomonadaceae</taxon>
        <taxon>Methylobrevis</taxon>
    </lineage>
</organism>
<sequence>MSLETIGGSGPHKGQRIWHAGAPLGEAVAAVILLHGRGASAPDILGLADAFARRDVAYFAPQAAHRTWYPYRFLEPTASNEPYLASALAAVSDLAAAIAAGGVPREKIVLAGFSQGACLALESAARHPGRWGGVVAFSGGLIGSDAELGGHAGDLAGTPVLIGCSDVDFHIPLERVQASTREMTRLGAAVDERIYPGMGHNINDEEIRLAQSLLAGVALQPARN</sequence>
<evidence type="ECO:0000259" key="3">
    <source>
        <dbReference type="Pfam" id="PF02230"/>
    </source>
</evidence>
<comment type="caution">
    <text evidence="4">The sequence shown here is derived from an EMBL/GenBank/DDBJ whole genome shotgun (WGS) entry which is preliminary data.</text>
</comment>
<evidence type="ECO:0000256" key="2">
    <source>
        <dbReference type="ARBA" id="ARBA00022801"/>
    </source>
</evidence>
<proteinExistence type="inferred from homology"/>
<comment type="similarity">
    <text evidence="1">Belongs to the AB hydrolase superfamily. AB hydrolase 2 family.</text>
</comment>
<dbReference type="InterPro" id="IPR029058">
    <property type="entry name" value="AB_hydrolase_fold"/>
</dbReference>